<dbReference type="Pfam" id="PF06230">
    <property type="entry name" value="LpxI_C"/>
    <property type="match status" value="1"/>
</dbReference>
<dbReference type="InterPro" id="IPR053174">
    <property type="entry name" value="LpxI"/>
</dbReference>
<dbReference type="InterPro" id="IPR041255">
    <property type="entry name" value="LpxI_N"/>
</dbReference>
<comment type="caution">
    <text evidence="3">The sequence shown here is derived from an EMBL/GenBank/DDBJ whole genome shotgun (WGS) entry which is preliminary data.</text>
</comment>
<gene>
    <name evidence="3" type="ORF">A2Y64_00055</name>
</gene>
<dbReference type="AlphaFoldDB" id="A0A1F5FFI1"/>
<dbReference type="InterPro" id="IPR043167">
    <property type="entry name" value="LpxI_C_sf"/>
</dbReference>
<dbReference type="Gene3D" id="3.40.50.20">
    <property type="match status" value="1"/>
</dbReference>
<accession>A0A1F5FFI1</accession>
<dbReference type="Proteomes" id="UP000177187">
    <property type="component" value="Unassembled WGS sequence"/>
</dbReference>
<protein>
    <recommendedName>
        <fullName evidence="5">UDP-2,3-diacylglucosamine pyrophosphatase</fullName>
    </recommendedName>
</protein>
<dbReference type="EMBL" id="MFAF01000039">
    <property type="protein sequence ID" value="OGD78353.1"/>
    <property type="molecule type" value="Genomic_DNA"/>
</dbReference>
<feature type="domain" description="LpxI N-terminal" evidence="2">
    <location>
        <begin position="3"/>
        <end position="129"/>
    </location>
</feature>
<proteinExistence type="predicted"/>
<dbReference type="InterPro" id="IPR010415">
    <property type="entry name" value="LpxI_C"/>
</dbReference>
<dbReference type="Gene3D" id="3.40.140.80">
    <property type="match status" value="1"/>
</dbReference>
<evidence type="ECO:0000259" key="2">
    <source>
        <dbReference type="Pfam" id="PF17930"/>
    </source>
</evidence>
<dbReference type="PANTHER" id="PTHR39962">
    <property type="entry name" value="BLL4848 PROTEIN"/>
    <property type="match status" value="1"/>
</dbReference>
<evidence type="ECO:0000313" key="4">
    <source>
        <dbReference type="Proteomes" id="UP000177187"/>
    </source>
</evidence>
<dbReference type="PANTHER" id="PTHR39962:SF1">
    <property type="entry name" value="LPXI FAMILY PROTEIN"/>
    <property type="match status" value="1"/>
</dbReference>
<name>A0A1F5FFI1_9BACT</name>
<evidence type="ECO:0000313" key="3">
    <source>
        <dbReference type="EMBL" id="OGD78353.1"/>
    </source>
</evidence>
<feature type="domain" description="LpxI C-terminal" evidence="1">
    <location>
        <begin position="132"/>
        <end position="268"/>
    </location>
</feature>
<reference evidence="3 4" key="1">
    <citation type="journal article" date="2016" name="Nat. Commun.">
        <title>Thousands of microbial genomes shed light on interconnected biogeochemical processes in an aquifer system.</title>
        <authorList>
            <person name="Anantharaman K."/>
            <person name="Brown C.T."/>
            <person name="Hug L.A."/>
            <person name="Sharon I."/>
            <person name="Castelle C.J."/>
            <person name="Probst A.J."/>
            <person name="Thomas B.C."/>
            <person name="Singh A."/>
            <person name="Wilkins M.J."/>
            <person name="Karaoz U."/>
            <person name="Brodie E.L."/>
            <person name="Williams K.H."/>
            <person name="Hubbard S.S."/>
            <person name="Banfield J.F."/>
        </authorList>
    </citation>
    <scope>NUCLEOTIDE SEQUENCE [LARGE SCALE GENOMIC DNA]</scope>
</reference>
<evidence type="ECO:0000259" key="1">
    <source>
        <dbReference type="Pfam" id="PF06230"/>
    </source>
</evidence>
<sequence length="276" mass="28893">MVLVAGAGRLPLVAARSHRAGGGRLHLVSLSRQIPPELEELAAEVVVFSVGQVGGILDYALGTGARQVSLLGKVVKGKLFDGLKLDALAMKLWFVTRDRSDRGLIRTLCDLAGERGLEVISQLDLLRELVTPEGPLTKKKPGPAEGEDARLAFRLALECARLDIGQTVLVRGGIVVAVEALEGSDQCLVRAGELTRGGSTLFKGGLVMAKAAGWDHDVRSDVPTVGTDTLAKAKEAGVTCIALESGRTLIADGVEEFARTAAKLGIAVLGMAGDSR</sequence>
<dbReference type="Pfam" id="PF17930">
    <property type="entry name" value="LpxI_N"/>
    <property type="match status" value="1"/>
</dbReference>
<evidence type="ECO:0008006" key="5">
    <source>
        <dbReference type="Google" id="ProtNLM"/>
    </source>
</evidence>
<organism evidence="3 4">
    <name type="scientific">Candidatus Coatesbacteria bacterium RBG_13_66_14</name>
    <dbReference type="NCBI Taxonomy" id="1817816"/>
    <lineage>
        <taxon>Bacteria</taxon>
        <taxon>Candidatus Coatesiibacteriota</taxon>
    </lineage>
</organism>
<dbReference type="STRING" id="1817816.A2Y64_00055"/>